<dbReference type="GO" id="GO:0003723">
    <property type="term" value="F:RNA binding"/>
    <property type="evidence" value="ECO:0007669"/>
    <property type="project" value="InterPro"/>
</dbReference>
<dbReference type="Proteomes" id="UP000325081">
    <property type="component" value="Unassembled WGS sequence"/>
</dbReference>
<feature type="repeat" description="PPR" evidence="3">
    <location>
        <begin position="722"/>
        <end position="756"/>
    </location>
</feature>
<dbReference type="GO" id="GO:0005739">
    <property type="term" value="C:mitochondrion"/>
    <property type="evidence" value="ECO:0007669"/>
    <property type="project" value="UniProtKB-ARBA"/>
</dbReference>
<dbReference type="GO" id="GO:0009451">
    <property type="term" value="P:RNA modification"/>
    <property type="evidence" value="ECO:0007669"/>
    <property type="project" value="InterPro"/>
</dbReference>
<dbReference type="Gene3D" id="1.25.40.10">
    <property type="entry name" value="Tetratricopeptide repeat domain"/>
    <property type="match status" value="10"/>
</dbReference>
<dbReference type="FunFam" id="1.25.40.10:FF:000205">
    <property type="entry name" value="Pentatricopeptide repeat-containing protein, mitochondrial"/>
    <property type="match status" value="1"/>
</dbReference>
<dbReference type="OrthoDB" id="731210at2759"/>
<feature type="repeat" description="PPR" evidence="3">
    <location>
        <begin position="569"/>
        <end position="603"/>
    </location>
</feature>
<feature type="region of interest" description="Disordered" evidence="4">
    <location>
        <begin position="1"/>
        <end position="35"/>
    </location>
</feature>
<protein>
    <submittedName>
        <fullName evidence="5">Pentatricopeptide repeat-containing protein</fullName>
    </submittedName>
</protein>
<dbReference type="InterPro" id="IPR002885">
    <property type="entry name" value="PPR_rpt"/>
</dbReference>
<feature type="repeat" description="PPR" evidence="3">
    <location>
        <begin position="1088"/>
        <end position="1122"/>
    </location>
</feature>
<dbReference type="GO" id="GO:0099402">
    <property type="term" value="P:plant organ development"/>
    <property type="evidence" value="ECO:0007669"/>
    <property type="project" value="UniProtKB-ARBA"/>
</dbReference>
<evidence type="ECO:0000256" key="3">
    <source>
        <dbReference type="PROSITE-ProRule" id="PRU00708"/>
    </source>
</evidence>
<feature type="repeat" description="PPR" evidence="3">
    <location>
        <begin position="235"/>
        <end position="269"/>
    </location>
</feature>
<proteinExistence type="inferred from homology"/>
<feature type="repeat" description="PPR" evidence="3">
    <location>
        <begin position="784"/>
        <end position="818"/>
    </location>
</feature>
<dbReference type="NCBIfam" id="TIGR00756">
    <property type="entry name" value="PPR"/>
    <property type="match status" value="8"/>
</dbReference>
<evidence type="ECO:0000256" key="2">
    <source>
        <dbReference type="ARBA" id="ARBA00061659"/>
    </source>
</evidence>
<dbReference type="PANTHER" id="PTHR47926:SF392">
    <property type="entry name" value="PENTATRICOPEPTIDE REPEAT-CONTAINING PROTEIN"/>
    <property type="match status" value="1"/>
</dbReference>
<evidence type="ECO:0000313" key="5">
    <source>
        <dbReference type="EMBL" id="GER37691.1"/>
    </source>
</evidence>
<reference evidence="6" key="1">
    <citation type="journal article" date="2019" name="Curr. Biol.">
        <title>Genome Sequence of Striga asiatica Provides Insight into the Evolution of Plant Parasitism.</title>
        <authorList>
            <person name="Yoshida S."/>
            <person name="Kim S."/>
            <person name="Wafula E.K."/>
            <person name="Tanskanen J."/>
            <person name="Kim Y.M."/>
            <person name="Honaas L."/>
            <person name="Yang Z."/>
            <person name="Spallek T."/>
            <person name="Conn C.E."/>
            <person name="Ichihashi Y."/>
            <person name="Cheong K."/>
            <person name="Cui S."/>
            <person name="Der J.P."/>
            <person name="Gundlach H."/>
            <person name="Jiao Y."/>
            <person name="Hori C."/>
            <person name="Ishida J.K."/>
            <person name="Kasahara H."/>
            <person name="Kiba T."/>
            <person name="Kim M.S."/>
            <person name="Koo N."/>
            <person name="Laohavisit A."/>
            <person name="Lee Y.H."/>
            <person name="Lumba S."/>
            <person name="McCourt P."/>
            <person name="Mortimer J.C."/>
            <person name="Mutuku J.M."/>
            <person name="Nomura T."/>
            <person name="Sasaki-Sekimoto Y."/>
            <person name="Seto Y."/>
            <person name="Wang Y."/>
            <person name="Wakatake T."/>
            <person name="Sakakibara H."/>
            <person name="Demura T."/>
            <person name="Yamaguchi S."/>
            <person name="Yoneyama K."/>
            <person name="Manabe R.I."/>
            <person name="Nelson D.C."/>
            <person name="Schulman A.H."/>
            <person name="Timko M.P."/>
            <person name="dePamphilis C.W."/>
            <person name="Choi D."/>
            <person name="Shirasu K."/>
        </authorList>
    </citation>
    <scope>NUCLEOTIDE SEQUENCE [LARGE SCALE GENOMIC DNA]</scope>
    <source>
        <strain evidence="6">cv. UVA1</strain>
    </source>
</reference>
<dbReference type="FunFam" id="1.25.40.10:FF:000158">
    <property type="entry name" value="pentatricopeptide repeat-containing protein At2g33680"/>
    <property type="match status" value="1"/>
</dbReference>
<keyword evidence="1" id="KW-0677">Repeat</keyword>
<keyword evidence="6" id="KW-1185">Reference proteome</keyword>
<sequence>MGSKAGFRPSLLTSAASSSSTTTATAAAPRRISPPSADALTPTILNHLRFGRLSKAVSVLFSSAVSFPFSLYADLLRACASTNAVTETRKLECHLLTFNPNPPSFLLNRVIESYGKCGSLLDARDLFEQMPNRDGGSWNAIIGAHSRNELPRAALGLFAQMAQEGVRPSEVTLATVLGSCRDLLELWMSRKIHGLVLKYGYVGNIILESSLVDVYGKCGVMADARRMFDDIENPNDVTWNVIIRRYLDTGQGSEGLKMFREMVRTKVNPLCHTVSNAILACLGSGGVRVGIQIHGYSVKINLECDEVVTSTLIGMYSKCGDLESTRRIFDSPDSKNLINYTSLVSGYATSGRLAEARALFDEMPERTVISWNVMLAGYTRVSKWDEALAFVIMMRRKTSDMDHVTLGLILNICAAIPDLELGKQAHGYAYRQGYHSNLYVANALLDMYGKCGNLNKARVWFYQISHLRDKVSWNALLTGHARHGLSEEAMEIFGKMLEETKPSKFTFATLLAACANIFALKFGKQVHAFMVRNRYDFDIVINGALVDMYSKCRCIAYAMRVFEWACSKDVILFNSMILGCSRNGMGSEVVRFFEEMEKEGFRPDHVTFQGVLRACISEGWIELGRRYFELMSDKCYLLPQVEHYELMVELYGQHGFMDELEVFVKEMPFDPTVGMLTKVVDFSRKYECLRLGEWACSRLNELNPPGKQIHNLFLKMGVLYSTVTIANRLLQMYSRCGSIGDARKLFDEMPQRNLFTWNTLLERYAKTGRKTDLFSLFHSMPDKNEFSWNVILSGLTRSGDMESAEQLFREMPKKNDIAWHTMIHGHAKSMRSRMALASFKDFLKWESSEKGGVFSSDPFVLASVIGACSDLGALDMGRQVHARLIIDDVEFDSVLESSLVNMYGKCGDLDSAGCVLNEMAAGPDDYSLSSLISSYANCDRMNEARRIFELKTNPCVVLWNSIISGYVTNGNAFEALVIFDRMHKSGISGDFSTFSSVMSACSNIGNFRNCIQFHALAKKMGIIYDLLVASAFIDAYAKSGCHFDAINFFTELKTYDTVLLNSIITVYCNCGKIPEAKSIFDHLDSKRTLISWNSMMVGLSQNGYPSETLQLFIEMNRLNLVMDKFTLSSAIAACASIPSFSLGEQIFARAVVIGVDFDQVISTSLVGFYCKCGFVKIGQKLFDRMTKSDEASWNSMLTGYATNGLGPEALALFREMRLAEVAPSGVTFTAVLSACDHCGLVEEGQNWFRLMKDEYGICPGVEHYSCVIGLLARAGRVREAVELVEGVSEERRDVSMWAAVLRGCVESGDRGLAEKVAERIMEIDCRNSGAMVQLAAVMAAGGDWRRSEMVTLKSKQEMSGSYELAKTWGTILRGRSGIKYV</sequence>
<dbReference type="InterPro" id="IPR046960">
    <property type="entry name" value="PPR_At4g14850-like_plant"/>
</dbReference>
<comment type="similarity">
    <text evidence="2">Belongs to the PPR family. PCMP-E subfamily.</text>
</comment>
<feature type="repeat" description="PPR" evidence="3">
    <location>
        <begin position="1189"/>
        <end position="1223"/>
    </location>
</feature>
<evidence type="ECO:0000256" key="4">
    <source>
        <dbReference type="SAM" id="MobiDB-lite"/>
    </source>
</evidence>
<dbReference type="FunFam" id="1.25.40.10:FF:000797">
    <property type="entry name" value="Pentatricopeptide repeat-containing protein chloroplastic"/>
    <property type="match status" value="1"/>
</dbReference>
<gene>
    <name evidence="5" type="ORF">STAS_14120</name>
</gene>
<name>A0A5A7PYG6_STRAF</name>
<dbReference type="FunFam" id="1.25.40.10:FF:000425">
    <property type="entry name" value="Pentatricopeptide repeat-containing protein At3g26540"/>
    <property type="match status" value="1"/>
</dbReference>
<comment type="caution">
    <text evidence="5">The sequence shown here is derived from an EMBL/GenBank/DDBJ whole genome shotgun (WGS) entry which is preliminary data.</text>
</comment>
<dbReference type="FunFam" id="1.25.40.10:FF:000381">
    <property type="entry name" value="Pentatricopeptide repeat-containing protein"/>
    <property type="match status" value="1"/>
</dbReference>
<dbReference type="PROSITE" id="PS51375">
    <property type="entry name" value="PPR"/>
    <property type="match status" value="11"/>
</dbReference>
<dbReference type="Pfam" id="PF13041">
    <property type="entry name" value="PPR_2"/>
    <property type="match status" value="4"/>
</dbReference>
<evidence type="ECO:0000256" key="1">
    <source>
        <dbReference type="ARBA" id="ARBA00022737"/>
    </source>
</evidence>
<feature type="repeat" description="PPR" evidence="3">
    <location>
        <begin position="955"/>
        <end position="989"/>
    </location>
</feature>
<feature type="repeat" description="PPR" evidence="3">
    <location>
        <begin position="469"/>
        <end position="503"/>
    </location>
</feature>
<accession>A0A5A7PYG6</accession>
<feature type="repeat" description="PPR" evidence="3">
    <location>
        <begin position="336"/>
        <end position="370"/>
    </location>
</feature>
<dbReference type="EMBL" id="BKCP01005405">
    <property type="protein sequence ID" value="GER37691.1"/>
    <property type="molecule type" value="Genomic_DNA"/>
</dbReference>
<feature type="repeat" description="PPR" evidence="3">
    <location>
        <begin position="1056"/>
        <end position="1086"/>
    </location>
</feature>
<evidence type="ECO:0000313" key="6">
    <source>
        <dbReference type="Proteomes" id="UP000325081"/>
    </source>
</evidence>
<organism evidence="5 6">
    <name type="scientific">Striga asiatica</name>
    <name type="common">Asiatic witchweed</name>
    <name type="synonym">Buchnera asiatica</name>
    <dbReference type="NCBI Taxonomy" id="4170"/>
    <lineage>
        <taxon>Eukaryota</taxon>
        <taxon>Viridiplantae</taxon>
        <taxon>Streptophyta</taxon>
        <taxon>Embryophyta</taxon>
        <taxon>Tracheophyta</taxon>
        <taxon>Spermatophyta</taxon>
        <taxon>Magnoliopsida</taxon>
        <taxon>eudicotyledons</taxon>
        <taxon>Gunneridae</taxon>
        <taxon>Pentapetalae</taxon>
        <taxon>asterids</taxon>
        <taxon>lamiids</taxon>
        <taxon>Lamiales</taxon>
        <taxon>Orobanchaceae</taxon>
        <taxon>Buchnereae</taxon>
        <taxon>Striga</taxon>
    </lineage>
</organism>
<dbReference type="InterPro" id="IPR011990">
    <property type="entry name" value="TPR-like_helical_dom_sf"/>
</dbReference>
<dbReference type="Pfam" id="PF01535">
    <property type="entry name" value="PPR"/>
    <property type="match status" value="16"/>
</dbReference>
<feature type="repeat" description="PPR" evidence="3">
    <location>
        <begin position="134"/>
        <end position="168"/>
    </location>
</feature>
<feature type="compositionally biased region" description="Low complexity" evidence="4">
    <location>
        <begin position="13"/>
        <end position="28"/>
    </location>
</feature>
<dbReference type="PANTHER" id="PTHR47926">
    <property type="entry name" value="PENTATRICOPEPTIDE REPEAT-CONTAINING PROTEIN"/>
    <property type="match status" value="1"/>
</dbReference>